<dbReference type="InterPro" id="IPR050171">
    <property type="entry name" value="MFS_Transporters"/>
</dbReference>
<feature type="transmembrane region" description="Helical" evidence="10">
    <location>
        <begin position="76"/>
        <end position="95"/>
    </location>
</feature>
<evidence type="ECO:0000256" key="4">
    <source>
        <dbReference type="ARBA" id="ARBA00022692"/>
    </source>
</evidence>
<dbReference type="GO" id="GO:1904680">
    <property type="term" value="F:peptide transmembrane transporter activity"/>
    <property type="evidence" value="ECO:0007669"/>
    <property type="project" value="InterPro"/>
</dbReference>
<dbReference type="EMBL" id="MIGV01000021">
    <property type="protein sequence ID" value="PPT74793.1"/>
    <property type="molecule type" value="Genomic_DNA"/>
</dbReference>
<comment type="subcellular location">
    <subcellularLocation>
        <location evidence="1">Cell membrane</location>
        <topology evidence="1">Multi-pass membrane protein</topology>
    </subcellularLocation>
    <subcellularLocation>
        <location evidence="8">Membrane</location>
        <topology evidence="8">Multi-pass membrane protein</topology>
    </subcellularLocation>
</comment>
<evidence type="ECO:0000313" key="11">
    <source>
        <dbReference type="EMBL" id="PPT74793.1"/>
    </source>
</evidence>
<dbReference type="InterPro" id="IPR000109">
    <property type="entry name" value="POT_fam"/>
</dbReference>
<evidence type="ECO:0000256" key="1">
    <source>
        <dbReference type="ARBA" id="ARBA00004651"/>
    </source>
</evidence>
<feature type="transmembrane region" description="Helical" evidence="10">
    <location>
        <begin position="293"/>
        <end position="311"/>
    </location>
</feature>
<comment type="similarity">
    <text evidence="8">Belongs to the major facilitator superfamily. Proton-dependent oligopeptide transporter (POT/PTR) (TC 2.A.17) family.</text>
</comment>
<feature type="transmembrane region" description="Helical" evidence="10">
    <location>
        <begin position="263"/>
        <end position="281"/>
    </location>
</feature>
<evidence type="ECO:0000256" key="7">
    <source>
        <dbReference type="ARBA" id="ARBA00023136"/>
    </source>
</evidence>
<reference evidence="11 12" key="1">
    <citation type="submission" date="2016-08" db="EMBL/GenBank/DDBJ databases">
        <title>Evolution of the type three secretion system and type three effector repertoires in Xanthomonas.</title>
        <authorList>
            <person name="Merda D."/>
            <person name="Briand M."/>
            <person name="Bosis E."/>
            <person name="Rousseau C."/>
            <person name="Portier P."/>
            <person name="Jacques M.-A."/>
            <person name="Fischer-Le Saux M."/>
        </authorList>
    </citation>
    <scope>NUCLEOTIDE SEQUENCE [LARGE SCALE GENOMIC DNA]</scope>
    <source>
        <strain evidence="11 12">CFBP 3122</strain>
    </source>
</reference>
<keyword evidence="2 8" id="KW-0813">Transport</keyword>
<gene>
    <name evidence="11" type="ORF">XaplCFBP3122_15520</name>
</gene>
<keyword evidence="7 10" id="KW-0472">Membrane</keyword>
<feature type="transmembrane region" description="Helical" evidence="10">
    <location>
        <begin position="239"/>
        <end position="257"/>
    </location>
</feature>
<proteinExistence type="inferred from homology"/>
<dbReference type="InterPro" id="IPR005279">
    <property type="entry name" value="Dipep/tripep_permease"/>
</dbReference>
<feature type="transmembrane region" description="Helical" evidence="10">
    <location>
        <begin position="401"/>
        <end position="425"/>
    </location>
</feature>
<feature type="compositionally biased region" description="Low complexity" evidence="9">
    <location>
        <begin position="1"/>
        <end position="13"/>
    </location>
</feature>
<feature type="transmembrane region" description="Helical" evidence="10">
    <location>
        <begin position="479"/>
        <end position="498"/>
    </location>
</feature>
<dbReference type="PROSITE" id="PS01023">
    <property type="entry name" value="PTR2_2"/>
    <property type="match status" value="1"/>
</dbReference>
<dbReference type="NCBIfam" id="TIGR00924">
    <property type="entry name" value="yjdL_sub1_fam"/>
    <property type="match status" value="1"/>
</dbReference>
<dbReference type="GO" id="GO:0005886">
    <property type="term" value="C:plasma membrane"/>
    <property type="evidence" value="ECO:0007669"/>
    <property type="project" value="UniProtKB-SubCell"/>
</dbReference>
<comment type="caution">
    <text evidence="11">The sequence shown here is derived from an EMBL/GenBank/DDBJ whole genome shotgun (WGS) entry which is preliminary data.</text>
</comment>
<dbReference type="CDD" id="cd17346">
    <property type="entry name" value="MFS_DtpA_like"/>
    <property type="match status" value="1"/>
</dbReference>
<name>A0A2S6Z1V8_9XANT</name>
<dbReference type="SUPFAM" id="SSF103473">
    <property type="entry name" value="MFS general substrate transporter"/>
    <property type="match status" value="2"/>
</dbReference>
<keyword evidence="4 8" id="KW-0812">Transmembrane</keyword>
<dbReference type="GO" id="GO:0006857">
    <property type="term" value="P:oligopeptide transport"/>
    <property type="evidence" value="ECO:0007669"/>
    <property type="project" value="InterPro"/>
</dbReference>
<dbReference type="PANTHER" id="PTHR23517">
    <property type="entry name" value="RESISTANCE PROTEIN MDTM, PUTATIVE-RELATED-RELATED"/>
    <property type="match status" value="1"/>
</dbReference>
<evidence type="ECO:0000256" key="2">
    <source>
        <dbReference type="ARBA" id="ARBA00022448"/>
    </source>
</evidence>
<sequence>MSVDATAPTSAATPPQPPAPPEFPTLLGHPRPLWMLFMTEFWERFAFYGVRWALTLYIVAEFYQGSGAGEAPANRLYGAYLALVYASALFGGFVADRLIGYQRSLLIGAVVMSIGLFLIAVPDDQMFKIGLATIIAGNGLFKPNVSTMVGKLYPQNDPRRDSGFTIFYMGINAGGFLAPILTGFLAEKLFGTETMPAYKYVFIASGVGMLISLVWFWLGRRQLGPVGLPPVGGEGMGRTLAVLVGTLVAIPVAYGLLLIDASILGWILTVLFLALCGLILFEGIREGKVHRDRAIAMLIVFVFNVMFFMFFEQAGSSFNFLAQNIVERDLGGWIFPVGWFQSVNTLAILMLGPVFVWLWVALKSANPSIPRKFGLGLIFNGLAFALLMYALSALVDDAGKIPFWTLFMVYVIQTVGELCLSPIGLSMTTKLAPAKVVGLAMGGWFLSTAIGNNLSGIFASAVSGETGMTVASALKGYTFGFWSLIAAGVLLLLIAPLVNKLMHGVK</sequence>
<feature type="transmembrane region" description="Helical" evidence="10">
    <location>
        <begin position="104"/>
        <end position="121"/>
    </location>
</feature>
<feature type="transmembrane region" description="Helical" evidence="10">
    <location>
        <begin position="437"/>
        <end position="459"/>
    </location>
</feature>
<evidence type="ECO:0000256" key="8">
    <source>
        <dbReference type="RuleBase" id="RU003755"/>
    </source>
</evidence>
<evidence type="ECO:0000256" key="5">
    <source>
        <dbReference type="ARBA" id="ARBA00022856"/>
    </source>
</evidence>
<keyword evidence="5" id="KW-0571">Peptide transport</keyword>
<dbReference type="Pfam" id="PF00854">
    <property type="entry name" value="PTR2"/>
    <property type="match status" value="1"/>
</dbReference>
<feature type="transmembrane region" description="Helical" evidence="10">
    <location>
        <begin position="166"/>
        <end position="186"/>
    </location>
</feature>
<dbReference type="PANTHER" id="PTHR23517:SF15">
    <property type="entry name" value="PROTON-DEPENDENT OLIGOPEPTIDE FAMILY TRANSPORT PROTEIN"/>
    <property type="match status" value="1"/>
</dbReference>
<dbReference type="RefSeq" id="WP_104598768.1">
    <property type="nucleotide sequence ID" value="NZ_MIGV01000021.1"/>
</dbReference>
<dbReference type="InterPro" id="IPR036259">
    <property type="entry name" value="MFS_trans_sf"/>
</dbReference>
<keyword evidence="3" id="KW-1003">Cell membrane</keyword>
<feature type="region of interest" description="Disordered" evidence="9">
    <location>
        <begin position="1"/>
        <end position="22"/>
    </location>
</feature>
<evidence type="ECO:0000313" key="12">
    <source>
        <dbReference type="Proteomes" id="UP000238270"/>
    </source>
</evidence>
<accession>A0A2S6Z1V8</accession>
<dbReference type="Proteomes" id="UP000238270">
    <property type="component" value="Unassembled WGS sequence"/>
</dbReference>
<protein>
    <submittedName>
        <fullName evidence="11">MFS transporter</fullName>
    </submittedName>
</protein>
<organism evidence="11 12">
    <name type="scientific">Xanthomonas arboricola pv. populi</name>
    <dbReference type="NCBI Taxonomy" id="487823"/>
    <lineage>
        <taxon>Bacteria</taxon>
        <taxon>Pseudomonadati</taxon>
        <taxon>Pseudomonadota</taxon>
        <taxon>Gammaproteobacteria</taxon>
        <taxon>Lysobacterales</taxon>
        <taxon>Lysobacteraceae</taxon>
        <taxon>Xanthomonas</taxon>
    </lineage>
</organism>
<feature type="transmembrane region" description="Helical" evidence="10">
    <location>
        <begin position="198"/>
        <end position="218"/>
    </location>
</feature>
<feature type="transmembrane region" description="Helical" evidence="10">
    <location>
        <begin position="45"/>
        <end position="64"/>
    </location>
</feature>
<evidence type="ECO:0000256" key="6">
    <source>
        <dbReference type="ARBA" id="ARBA00022989"/>
    </source>
</evidence>
<dbReference type="InterPro" id="IPR018456">
    <property type="entry name" value="PTR2_symporter_CS"/>
</dbReference>
<feature type="transmembrane region" description="Helical" evidence="10">
    <location>
        <begin position="339"/>
        <end position="361"/>
    </location>
</feature>
<evidence type="ECO:0000256" key="3">
    <source>
        <dbReference type="ARBA" id="ARBA00022475"/>
    </source>
</evidence>
<evidence type="ECO:0000256" key="9">
    <source>
        <dbReference type="SAM" id="MobiDB-lite"/>
    </source>
</evidence>
<keyword evidence="6 10" id="KW-1133">Transmembrane helix</keyword>
<dbReference type="AlphaFoldDB" id="A0A2S6Z1V8"/>
<evidence type="ECO:0000256" key="10">
    <source>
        <dbReference type="SAM" id="Phobius"/>
    </source>
</evidence>
<keyword evidence="5" id="KW-0653">Protein transport</keyword>
<dbReference type="Gene3D" id="1.20.1250.20">
    <property type="entry name" value="MFS general substrate transporter like domains"/>
    <property type="match status" value="1"/>
</dbReference>
<feature type="transmembrane region" description="Helical" evidence="10">
    <location>
        <begin position="373"/>
        <end position="395"/>
    </location>
</feature>